<name>A0ACD3R9Q9_LARCR</name>
<protein>
    <submittedName>
        <fullName evidence="1">Uncharacterized protein</fullName>
    </submittedName>
</protein>
<evidence type="ECO:0000313" key="2">
    <source>
        <dbReference type="Proteomes" id="UP000793456"/>
    </source>
</evidence>
<dbReference type="EMBL" id="CM011681">
    <property type="protein sequence ID" value="TMS16115.1"/>
    <property type="molecule type" value="Genomic_DNA"/>
</dbReference>
<dbReference type="Proteomes" id="UP000793456">
    <property type="component" value="Chromosome VIII"/>
</dbReference>
<evidence type="ECO:0000313" key="1">
    <source>
        <dbReference type="EMBL" id="TMS16115.1"/>
    </source>
</evidence>
<organism evidence="1 2">
    <name type="scientific">Larimichthys crocea</name>
    <name type="common">Large yellow croaker</name>
    <name type="synonym">Pseudosciaena crocea</name>
    <dbReference type="NCBI Taxonomy" id="215358"/>
    <lineage>
        <taxon>Eukaryota</taxon>
        <taxon>Metazoa</taxon>
        <taxon>Chordata</taxon>
        <taxon>Craniata</taxon>
        <taxon>Vertebrata</taxon>
        <taxon>Euteleostomi</taxon>
        <taxon>Actinopterygii</taxon>
        <taxon>Neopterygii</taxon>
        <taxon>Teleostei</taxon>
        <taxon>Neoteleostei</taxon>
        <taxon>Acanthomorphata</taxon>
        <taxon>Eupercaria</taxon>
        <taxon>Sciaenidae</taxon>
        <taxon>Larimichthys</taxon>
    </lineage>
</organism>
<keyword evidence="2" id="KW-1185">Reference proteome</keyword>
<comment type="caution">
    <text evidence="1">The sequence shown here is derived from an EMBL/GenBank/DDBJ whole genome shotgun (WGS) entry which is preliminary data.</text>
</comment>
<sequence>MAAPLIAPPGPDSFKKFTLESLATLELRINEEKNKKPPKQDSSYRDDDDENKPKPNSDLEAGKSLPYIYGDIPKGMVAVPLEDLDPYYLNSQKEVSEAGIKPLVTVHADCYVTHQSNAQGEDTIQMTRGKHDRQYVGLLMNSLTASLYVHTRPCFTVTGVCKWYTFTGIYTFESLVKICARGFCIDGFTFLRDPWNWLDFMVISMAYITEFVDLGNVSALRTFRVLRALKTISVIPGLKTIVGALIQSVKKLSDVMILTVFCLSVFALIGLQLFMGNLRHKCVIWPINITESHLANGSKGFDWDEYIMNDTNFYFLPGQLDALLCGNSSDSGRCPEGYTCMKAGRNPNYGYTSFDSFGWAFLALFRLMTQDFWENLYMLTLRAAGKTYMIFFVLVIFVGSFYLVNLILAVVAMAYEEQNQATMEEALQKEEEFKAMLEQLKKQQEDAQAAAMATSAGTVSEDAVEDDGGGRLSCSSSEMSKLSSKSAKERRNRKKKWRQKEQEKEKGDSEKFVKSESDDGSKRSRFRFPDNRLGRKSSIMNQSLLSIPGSPFLSRHNSKSSIFSFKGRGKDVGSENEFADDEHSTVEECEERRGSLFSPYRRNSYSGFHGKRNSTVDCNGVVSLIGPGPGGRLLPEVKIDKAATDDSPTTEVEVKKKLSGSLMVSVDQLNTSFGRKERANSVMSVITNTLVEELEESQRKCPPCWYKFSNTFLIWECSPTWIKIKEIVNLIVMDPFVDLAITICIVLNTLFMAMEHYPMTPDFEHMLSVGNLVFTGIFAGEMLFKLVAMDPYYYFQEAWNCFDGFIVTLSLVELALADVEGLSVLRSFRLLRVFKLAKSWPTLNMLIKIIGNSVGALGNLTLVLAIIVFIFAVVGMQLFGKSYKDCVCKIALDCELPRWHMNDFFHSFLIVFRVLCGEWIETMWDCMEVAGQGMCLIVFMMVMVIGNLVVLNLFLALLLSSFSADNLAATDDDGEPNNLQISVKRIKKGVAWTKVKVRILMASLLKKPQMEDEQKPLDDMYDKKLNCIANHTGVDINRDLDYVKNGNGTTSGIGSSVGKYMIDEDHMSFIHNPNLTVCVPIAVGESDFENLNTEDFSSESDNENSKELDETSSSEGSTIDIKPDVEEVVVVETVEEYMEPEACWTDACVAKYKCCDVNITMGWGKSWWFLRKTCYLIVEHNWFETLIIFMILLSSGALWLTCFLFPNRPLRMCISSRGKTIRIILEYADRVFTYIFILEMLLKWVAYGFVKYFTNAWCWLDFFIVDVSIVSLVANALGYSDLGPIKSLRTLRALRPLRALSRFEGMRVVVNALVGAIPSIMNVLLVCLIFWLIFSIMGVNLFAGKYYYCFNETSEEYFPVDVVNNKTQCVALMHQNFTEVRWKNVKINFDNVGAGYLALLQVATFKGWMDIMYAAVDSREVEDQPDYEVNIYMYIYFVVFIIFGSFFTLNLFIGVIIDNFNQQKKKIRLSFFLIRCFASRISIFKVLGLDYDQICVYPFTLENKIQGMVFDFVTQQVFDISIMILICLNMVTMMVETDDQSDETENVLYWVNFIFIVVFTTEFLLKLFALRHYYFTNGWNIFDVVVVILSIVGMFLADLIEKYFVSPTLFRVIRLARIGRILRLIKGAKGIRTLLFALMMSLPALFNIGLLLFLVMFIFSIFGMSNFGYVKHGAGIDDLYNFETFGNSMIILFMITTSAGWDGLLLPILNYPPDCDPSLENPGTSVKGDCGNPSVGIFFFVMYIIISFLIVVNMYIAIILENFSVATEESADPLSEDDFETFYEIWEKFDPTASQFITFAKLSDFADALEHPLRVPKPNTIELIAMDMPMVSGDRIHCLDILFAFTKRVLGDSGELDMLRQQMEERFVAANPSKVSYEPITTTLRRKQEDVSARIIQNAYRAHLIKRGIIFKRHTFTNNKLENGGTNQEKKESTPSTASLPSYDSVTKPDKEKQDDNKEEWARKEKDKNQKDEWESKC</sequence>
<gene>
    <name evidence="1" type="ORF">E3U43_013408</name>
</gene>
<proteinExistence type="predicted"/>
<accession>A0ACD3R9Q9</accession>
<reference evidence="1" key="1">
    <citation type="submission" date="2018-11" db="EMBL/GenBank/DDBJ databases">
        <title>The sequence and de novo assembly of Larimichthys crocea genome using PacBio and Hi-C technologies.</title>
        <authorList>
            <person name="Xu P."/>
            <person name="Chen B."/>
            <person name="Zhou Z."/>
            <person name="Ke Q."/>
            <person name="Wu Y."/>
            <person name="Bai H."/>
            <person name="Pu F."/>
        </authorList>
    </citation>
    <scope>NUCLEOTIDE SEQUENCE</scope>
    <source>
        <tissue evidence="1">Muscle</tissue>
    </source>
</reference>